<dbReference type="Proteomes" id="UP000622430">
    <property type="component" value="Segment"/>
</dbReference>
<evidence type="ECO:0000313" key="1">
    <source>
        <dbReference type="EMBL" id="QRE00428.1"/>
    </source>
</evidence>
<evidence type="ECO:0000313" key="2">
    <source>
        <dbReference type="Proteomes" id="UP000622430"/>
    </source>
</evidence>
<proteinExistence type="predicted"/>
<reference evidence="1" key="1">
    <citation type="submission" date="2021-01" db="EMBL/GenBank/DDBJ databases">
        <authorList>
            <person name="Rakov C."/>
            <person name="Alkalay-Oren S."/>
            <person name="Coppenhagen-Glazer S."/>
            <person name="Hazan R."/>
        </authorList>
    </citation>
    <scope>NUCLEOTIDE SEQUENCE</scope>
</reference>
<organism evidence="1 2">
    <name type="scientific">Burkholderia phage BCSR52</name>
    <dbReference type="NCBI Taxonomy" id="2805748"/>
    <lineage>
        <taxon>Viruses</taxon>
        <taxon>Duplodnaviria</taxon>
        <taxon>Heunggongvirae</taxon>
        <taxon>Uroviricota</taxon>
        <taxon>Caudoviricetes</taxon>
        <taxon>Lindbergviridae</taxon>
        <taxon>Irusalimvirus</taxon>
        <taxon>Irusalimvirus BCSR52</taxon>
    </lineage>
</organism>
<dbReference type="EMBL" id="MW460246">
    <property type="protein sequence ID" value="QRE00428.1"/>
    <property type="molecule type" value="Genomic_DNA"/>
</dbReference>
<accession>A0A889IRQ5</accession>
<keyword evidence="2" id="KW-1185">Reference proteome</keyword>
<name>A0A889IRQ5_9CAUD</name>
<sequence>MNSSILFLNIHQVLSYSPDSRNYPTDYDRQLVINLSRNESGTMSFLALEFKGIRSKFTAFVKFDGSGDYGVNTRSLIMPNQYRLSPIQRSMILFSILEWANESGIIKISLPEFIEQTEVANSGGVGSLSEYYRILCENSRTFVQAKDAGQKLTTYQPFWKRIPKVVYDHDSPALAAS</sequence>
<protein>
    <submittedName>
        <fullName evidence="1">Uncharacterized protein</fullName>
    </submittedName>
</protein>